<dbReference type="Proteomes" id="UP001180531">
    <property type="component" value="Unassembled WGS sequence"/>
</dbReference>
<protein>
    <recommendedName>
        <fullName evidence="3">Transposase</fullName>
    </recommendedName>
</protein>
<accession>A0ABU2SY11</accession>
<gene>
    <name evidence="1" type="ORF">RM609_32385</name>
</gene>
<dbReference type="RefSeq" id="WP_311615899.1">
    <property type="nucleotide sequence ID" value="NZ_JAVRFI010000036.1"/>
</dbReference>
<reference evidence="1" key="1">
    <citation type="submission" date="2024-05" db="EMBL/GenBank/DDBJ databases">
        <title>30 novel species of actinomycetes from the DSMZ collection.</title>
        <authorList>
            <person name="Nouioui I."/>
        </authorList>
    </citation>
    <scope>NUCLEOTIDE SEQUENCE</scope>
    <source>
        <strain evidence="1">DSM 40473</strain>
    </source>
</reference>
<comment type="caution">
    <text evidence="1">The sequence shown here is derived from an EMBL/GenBank/DDBJ whole genome shotgun (WGS) entry which is preliminary data.</text>
</comment>
<name>A0ABU2SY11_9ACTN</name>
<proteinExistence type="predicted"/>
<sequence length="82" mass="8806">MSPARGPLAARENRHLLSAVRAAAGMRMTGAHWLLLLTTGRKTFGSPRSQRAQALYAVLEQVAVQHATPAEHEGADPVVQHS</sequence>
<keyword evidence="2" id="KW-1185">Reference proteome</keyword>
<evidence type="ECO:0008006" key="3">
    <source>
        <dbReference type="Google" id="ProtNLM"/>
    </source>
</evidence>
<evidence type="ECO:0000313" key="1">
    <source>
        <dbReference type="EMBL" id="MDT0453742.1"/>
    </source>
</evidence>
<dbReference type="EMBL" id="JAVRFI010000036">
    <property type="protein sequence ID" value="MDT0453742.1"/>
    <property type="molecule type" value="Genomic_DNA"/>
</dbReference>
<evidence type="ECO:0000313" key="2">
    <source>
        <dbReference type="Proteomes" id="UP001180531"/>
    </source>
</evidence>
<organism evidence="1 2">
    <name type="scientific">Streptomyces hesseae</name>
    <dbReference type="NCBI Taxonomy" id="3075519"/>
    <lineage>
        <taxon>Bacteria</taxon>
        <taxon>Bacillati</taxon>
        <taxon>Actinomycetota</taxon>
        <taxon>Actinomycetes</taxon>
        <taxon>Kitasatosporales</taxon>
        <taxon>Streptomycetaceae</taxon>
        <taxon>Streptomyces</taxon>
    </lineage>
</organism>